<dbReference type="PANTHER" id="PTHR32226">
    <property type="entry name" value="TELO2-INTERACTING PROTEIN 2"/>
    <property type="match status" value="1"/>
</dbReference>
<comment type="similarity">
    <text evidence="1">Belongs to the TTI2 family.</text>
</comment>
<dbReference type="GO" id="GO:0110078">
    <property type="term" value="C:TTT Hsp90 cochaperone complex"/>
    <property type="evidence" value="ECO:0007669"/>
    <property type="project" value="InterPro"/>
</dbReference>
<dbReference type="InterPro" id="IPR016024">
    <property type="entry name" value="ARM-type_fold"/>
</dbReference>
<proteinExistence type="inferred from homology"/>
<dbReference type="STRING" id="56723.ENSLBEP00000004550"/>
<organism evidence="2 3">
    <name type="scientific">Labrus bergylta</name>
    <name type="common">ballan wrasse</name>
    <dbReference type="NCBI Taxonomy" id="56723"/>
    <lineage>
        <taxon>Eukaryota</taxon>
        <taxon>Metazoa</taxon>
        <taxon>Chordata</taxon>
        <taxon>Craniata</taxon>
        <taxon>Vertebrata</taxon>
        <taxon>Euteleostomi</taxon>
        <taxon>Actinopterygii</taxon>
        <taxon>Neopterygii</taxon>
        <taxon>Teleostei</taxon>
        <taxon>Neoteleostei</taxon>
        <taxon>Acanthomorphata</taxon>
        <taxon>Eupercaria</taxon>
        <taxon>Labriformes</taxon>
        <taxon>Labridae</taxon>
        <taxon>Labrus</taxon>
    </lineage>
</organism>
<evidence type="ECO:0000256" key="1">
    <source>
        <dbReference type="ARBA" id="ARBA00034736"/>
    </source>
</evidence>
<accession>A0A3Q3EAU6</accession>
<evidence type="ECO:0000313" key="2">
    <source>
        <dbReference type="Ensembl" id="ENSLBEP00000004550.1"/>
    </source>
</evidence>
<protein>
    <submittedName>
        <fullName evidence="2">TELO2-interacting protein 2-like</fullName>
    </submittedName>
</protein>
<reference evidence="2" key="2">
    <citation type="submission" date="2025-09" db="UniProtKB">
        <authorList>
            <consortium name="Ensembl"/>
        </authorList>
    </citation>
    <scope>IDENTIFICATION</scope>
</reference>
<dbReference type="AlphaFoldDB" id="A0A3Q3EAU6"/>
<keyword evidence="3" id="KW-1185">Reference proteome</keyword>
<sequence length="516" mass="56989">MELSSLLDELHLSSSSEKLLPSPTLPPITELLTRLQEKLIGASSDSEKTTLIGRVERLFQIADPDWLFPQASQANQDAQREDLQAAYSSLVCALIGCAALPLCEDDCSSLPASAYRSIPCRAEPVCSALSALLGTLGNTGGLDVLLLAVAPPICVFAVTHFQDQAWTSSSSRKAAQRLQEALLRAGRWRDSPHLLMGDVSQGEEEGGKKKKRRGIVGGILDVLQPQLAKDSWHRCDAVKLVFAWTLLQVTRPALSPHLARLLPPSLLFNDHFRQENCILGVRCLHHVVLNTPAADLRQFNRAEVIYQALFKHLYTTEAAVIQPALSCLSDLLLVLEKPPSSLAPSLSPRKPCRHDDVLRLVLTHMEAEHKVALRRVYASALPPFIDRMGMAVCRHLKRLERVVLGYLEVRDPPEETSRLKILEALQKTIRTSWPRIAGRVTVLLRCLLKLLLDVSSDSQLSDSVRQELMNQTTLCIEQLDGVSQGNLQPLLLQVDSSCCSSDILSCLTKITTTTDR</sequence>
<evidence type="ECO:0000313" key="3">
    <source>
        <dbReference type="Proteomes" id="UP000261660"/>
    </source>
</evidence>
<dbReference type="Proteomes" id="UP000261660">
    <property type="component" value="Unplaced"/>
</dbReference>
<dbReference type="PANTHER" id="PTHR32226:SF2">
    <property type="entry name" value="TELO2-INTERACTING PROTEIN 2"/>
    <property type="match status" value="1"/>
</dbReference>
<dbReference type="InterPro" id="IPR018870">
    <property type="entry name" value="Tti2"/>
</dbReference>
<dbReference type="Ensembl" id="ENSLBET00000004794.1">
    <property type="protein sequence ID" value="ENSLBEP00000004550.1"/>
    <property type="gene ID" value="ENSLBEG00000003502.1"/>
</dbReference>
<dbReference type="OrthoDB" id="6417021at2759"/>
<dbReference type="GO" id="GO:0005829">
    <property type="term" value="C:cytosol"/>
    <property type="evidence" value="ECO:0007669"/>
    <property type="project" value="TreeGrafter"/>
</dbReference>
<dbReference type="InParanoid" id="A0A3Q3EAU6"/>
<dbReference type="GO" id="GO:0005634">
    <property type="term" value="C:nucleus"/>
    <property type="evidence" value="ECO:0007669"/>
    <property type="project" value="TreeGrafter"/>
</dbReference>
<dbReference type="FunCoup" id="A0A3Q3EAU6">
    <property type="interactions" value="886"/>
</dbReference>
<dbReference type="SUPFAM" id="SSF48371">
    <property type="entry name" value="ARM repeat"/>
    <property type="match status" value="1"/>
</dbReference>
<dbReference type="GeneTree" id="ENSGT00390000003878"/>
<name>A0A3Q3EAU6_9LABR</name>
<reference evidence="2" key="1">
    <citation type="submission" date="2025-08" db="UniProtKB">
        <authorList>
            <consortium name="Ensembl"/>
        </authorList>
    </citation>
    <scope>IDENTIFICATION</scope>
</reference>